<dbReference type="Proteomes" id="UP000490982">
    <property type="component" value="Unassembled WGS sequence"/>
</dbReference>
<name>A0A6G2DY06_STREE</name>
<reference evidence="1 2" key="1">
    <citation type="submission" date="2019-11" db="EMBL/GenBank/DDBJ databases">
        <title>Growth characteristics of pneumococcus vary with the chemical composition of the capsule and with environmental conditions.</title>
        <authorList>
            <person name="Tothpal A."/>
            <person name="Desobry K."/>
            <person name="Joshi S."/>
            <person name="Wyllie A.L."/>
            <person name="Weinberger D.M."/>
        </authorList>
    </citation>
    <scope>NUCLEOTIDE SEQUENCE [LARGE SCALE GENOMIC DNA]</scope>
    <source>
        <strain evidence="2">pnumococcus23A</strain>
    </source>
</reference>
<gene>
    <name evidence="1" type="ORF">GM537_14000</name>
</gene>
<organism evidence="1 2">
    <name type="scientific">Streptococcus pneumoniae</name>
    <dbReference type="NCBI Taxonomy" id="1313"/>
    <lineage>
        <taxon>Bacteria</taxon>
        <taxon>Bacillati</taxon>
        <taxon>Bacillota</taxon>
        <taxon>Bacilli</taxon>
        <taxon>Lactobacillales</taxon>
        <taxon>Streptococcaceae</taxon>
        <taxon>Streptococcus</taxon>
    </lineage>
</organism>
<dbReference type="RefSeq" id="WP_155459808.1">
    <property type="nucleotide sequence ID" value="NZ_WNHS01000824.1"/>
</dbReference>
<dbReference type="AlphaFoldDB" id="A0A6G2DY06"/>
<evidence type="ECO:0000313" key="2">
    <source>
        <dbReference type="Proteomes" id="UP000490982"/>
    </source>
</evidence>
<evidence type="ECO:0000313" key="1">
    <source>
        <dbReference type="EMBL" id="MTW25885.1"/>
    </source>
</evidence>
<protein>
    <submittedName>
        <fullName evidence="1">Uncharacterized protein</fullName>
    </submittedName>
</protein>
<accession>A0A6G2DY06</accession>
<comment type="caution">
    <text evidence="1">The sequence shown here is derived from an EMBL/GenBank/DDBJ whole genome shotgun (WGS) entry which is preliminary data.</text>
</comment>
<sequence length="72" mass="7758">MIKAENVYNRLKNLPQIDPIPIGNKTAALDAVMEKVKQTKATLEDFARTGIEDIAAGVGGTAGDNFRDEAIK</sequence>
<proteinExistence type="predicted"/>
<feature type="non-terminal residue" evidence="1">
    <location>
        <position position="72"/>
    </location>
</feature>
<dbReference type="EMBL" id="WNHS01000824">
    <property type="protein sequence ID" value="MTW25885.1"/>
    <property type="molecule type" value="Genomic_DNA"/>
</dbReference>